<dbReference type="OrthoDB" id="580767at2"/>
<proteinExistence type="predicted"/>
<keyword evidence="1" id="KW-0812">Transmembrane</keyword>
<dbReference type="Pfam" id="PF13374">
    <property type="entry name" value="TPR_10"/>
    <property type="match status" value="1"/>
</dbReference>
<organism evidence="3 4">
    <name type="scientific">Actinoplanes lutulentus</name>
    <dbReference type="NCBI Taxonomy" id="1287878"/>
    <lineage>
        <taxon>Bacteria</taxon>
        <taxon>Bacillati</taxon>
        <taxon>Actinomycetota</taxon>
        <taxon>Actinomycetes</taxon>
        <taxon>Micromonosporales</taxon>
        <taxon>Micromonosporaceae</taxon>
        <taxon>Actinoplanes</taxon>
    </lineage>
</organism>
<dbReference type="AlphaFoldDB" id="A0A327Z642"/>
<reference evidence="3 4" key="1">
    <citation type="submission" date="2018-06" db="EMBL/GenBank/DDBJ databases">
        <title>Genomic Encyclopedia of Type Strains, Phase III (KMG-III): the genomes of soil and plant-associated and newly described type strains.</title>
        <authorList>
            <person name="Whitman W."/>
        </authorList>
    </citation>
    <scope>NUCLEOTIDE SEQUENCE [LARGE SCALE GENOMIC DNA]</scope>
    <source>
        <strain evidence="3 4">CGMCC 4.7090</strain>
    </source>
</reference>
<accession>A0A327Z642</accession>
<dbReference type="NCBIfam" id="NF040586">
    <property type="entry name" value="FxSxx_TPR"/>
    <property type="match status" value="1"/>
</dbReference>
<protein>
    <submittedName>
        <fullName evidence="3">Tetratricopeptide repeat protein</fullName>
    </submittedName>
</protein>
<name>A0A327Z642_9ACTN</name>
<feature type="transmembrane region" description="Helical" evidence="1">
    <location>
        <begin position="12"/>
        <end position="30"/>
    </location>
</feature>
<dbReference type="PANTHER" id="PTHR46082">
    <property type="entry name" value="ATP/GTP-BINDING PROTEIN-RELATED"/>
    <property type="match status" value="1"/>
</dbReference>
<gene>
    <name evidence="3" type="ORF">B0I29_116242</name>
</gene>
<dbReference type="Pfam" id="PF13424">
    <property type="entry name" value="TPR_12"/>
    <property type="match status" value="2"/>
</dbReference>
<dbReference type="Gene3D" id="1.25.40.10">
    <property type="entry name" value="Tetratricopeptide repeat domain"/>
    <property type="match status" value="2"/>
</dbReference>
<dbReference type="Pfam" id="PF00931">
    <property type="entry name" value="NB-ARC"/>
    <property type="match status" value="1"/>
</dbReference>
<evidence type="ECO:0000259" key="2">
    <source>
        <dbReference type="Pfam" id="PF00931"/>
    </source>
</evidence>
<keyword evidence="1" id="KW-1133">Transmembrane helix</keyword>
<feature type="domain" description="NB-ARC" evidence="2">
    <location>
        <begin position="104"/>
        <end position="230"/>
    </location>
</feature>
<evidence type="ECO:0000256" key="1">
    <source>
        <dbReference type="SAM" id="Phobius"/>
    </source>
</evidence>
<dbReference type="Proteomes" id="UP000249341">
    <property type="component" value="Unassembled WGS sequence"/>
</dbReference>
<evidence type="ECO:0000313" key="3">
    <source>
        <dbReference type="EMBL" id="RAK30583.1"/>
    </source>
</evidence>
<dbReference type="PANTHER" id="PTHR46082:SF6">
    <property type="entry name" value="AAA+ ATPASE DOMAIN-CONTAINING PROTEIN-RELATED"/>
    <property type="match status" value="1"/>
</dbReference>
<dbReference type="RefSeq" id="WP_111652618.1">
    <property type="nucleotide sequence ID" value="NZ_JACHWI010000007.1"/>
</dbReference>
<dbReference type="InterPro" id="IPR053137">
    <property type="entry name" value="NLR-like"/>
</dbReference>
<dbReference type="InterPro" id="IPR011990">
    <property type="entry name" value="TPR-like_helical_dom_sf"/>
</dbReference>
<dbReference type="GO" id="GO:0043531">
    <property type="term" value="F:ADP binding"/>
    <property type="evidence" value="ECO:0007669"/>
    <property type="project" value="InterPro"/>
</dbReference>
<keyword evidence="4" id="KW-1185">Reference proteome</keyword>
<evidence type="ECO:0000313" key="4">
    <source>
        <dbReference type="Proteomes" id="UP000249341"/>
    </source>
</evidence>
<dbReference type="EMBL" id="QLMJ01000016">
    <property type="protein sequence ID" value="RAK30583.1"/>
    <property type="molecule type" value="Genomic_DNA"/>
</dbReference>
<sequence>MGSGRRRVWVRVSWIAGALALVAVLVAAAIRQDWLDGQQSGALWTWLERISWLAALAGLVIAILATRKSAAPAAAPVSLVVEAKTPEARNLPPRNPAFVGRAEVLKEIKDGLTAHNSLVIQALHGWGGVGKTQLSIEYAHRHLREYDVIWWFAAEQPQLLGEQYAQLAVAVGVATPETDTAIALNLARRFLRERSRWLLVFDNAEDPAILRGWLPDGDGHVLITSRRKDWQELASPISVDVFSRAESVAMLRRGTTAAELDVEKLARELGDLPLALAQAAGFMAETGMSAGDYLAGLDQRANLLLDEGSPSSYPAPLTATVTAAAERAEAADPAAAQLLRLAAICGPEPVPLWLFAGDAVPAPLSAVADQPVAMRRSVGLLVRLGLARADGDSLQLHRLTRAILQSSDAEPVAAENHRTVERLLIAAQPADTMDPAQWPIWSALAPHILALDPAKSESPEFRYLATQWAMYLLHRGNLSEGLALAEQFHESWGRAHGPEEHTTLQAAFLLGYAYYTVGRWEEARNIDESTYRAQLRLFGPDDPRTQNTANDLAGNLARLGEVEEGVVLFRDLLSRRQRVHGEDDARTVLYAGNLASALRAAGDITSALALHEAVWERRKRINGENHLGTLIQAKNVGIDLRVLGDPDGSQKVLADTLRRSLTSLGTDHPDTLRCAYQMGLTLLARGDLHDARAILADTHERRRMLLGDEHPETREVAATLKAVAEGHPTGR</sequence>
<keyword evidence="1" id="KW-0472">Membrane</keyword>
<dbReference type="InterPro" id="IPR002182">
    <property type="entry name" value="NB-ARC"/>
</dbReference>
<dbReference type="SUPFAM" id="SSF52540">
    <property type="entry name" value="P-loop containing nucleoside triphosphate hydrolases"/>
    <property type="match status" value="1"/>
</dbReference>
<dbReference type="Gene3D" id="3.40.50.300">
    <property type="entry name" value="P-loop containing nucleotide triphosphate hydrolases"/>
    <property type="match status" value="1"/>
</dbReference>
<dbReference type="SUPFAM" id="SSF48452">
    <property type="entry name" value="TPR-like"/>
    <property type="match status" value="1"/>
</dbReference>
<dbReference type="InterPro" id="IPR027417">
    <property type="entry name" value="P-loop_NTPase"/>
</dbReference>
<comment type="caution">
    <text evidence="3">The sequence shown here is derived from an EMBL/GenBank/DDBJ whole genome shotgun (WGS) entry which is preliminary data.</text>
</comment>